<feature type="binding site" evidence="14">
    <location>
        <position position="236"/>
    </location>
    <ligand>
        <name>ATP</name>
        <dbReference type="ChEBI" id="CHEBI:30616"/>
    </ligand>
</feature>
<dbReference type="SUPFAM" id="SSF55821">
    <property type="entry name" value="YrdC/RibB"/>
    <property type="match status" value="1"/>
</dbReference>
<feature type="binding site" evidence="14">
    <location>
        <position position="52"/>
    </location>
    <ligand>
        <name>ATP</name>
        <dbReference type="ChEBI" id="CHEBI:30616"/>
    </ligand>
</feature>
<feature type="binding site" evidence="14">
    <location>
        <position position="56"/>
    </location>
    <ligand>
        <name>ATP</name>
        <dbReference type="ChEBI" id="CHEBI:30616"/>
    </ligand>
</feature>
<feature type="binding site" evidence="14">
    <location>
        <position position="195"/>
    </location>
    <ligand>
        <name>ATP</name>
        <dbReference type="ChEBI" id="CHEBI:30616"/>
    </ligand>
</feature>
<dbReference type="GO" id="GO:0006450">
    <property type="term" value="P:regulation of translational fidelity"/>
    <property type="evidence" value="ECO:0007669"/>
    <property type="project" value="TreeGrafter"/>
</dbReference>
<keyword evidence="7 13" id="KW-0819">tRNA processing</keyword>
<dbReference type="KEGG" id="auh:AWM75_01560"/>
<keyword evidence="9 13" id="KW-0547">Nucleotide-binding</keyword>
<reference evidence="15 16" key="1">
    <citation type="journal article" date="2016" name="Genome Announc.">
        <title>Complete Genome Sequences of Aerococcus christensenii CCUG 28831T, Aerococcus sanguinicola CCUG 43001T, Aerococcus urinae CCUG 36881T, Aerococcus urinaeequi CCUG 28094T, Aerococcus urinaehominis CCUG 42038 BT, and Aerococcus viridans CCUG 4311T.</title>
        <authorList>
            <person name="Carkaci D."/>
            <person name="Dargis R."/>
            <person name="Nielsen X.C."/>
            <person name="Skovgaard O."/>
            <person name="Fuursted K."/>
            <person name="Christensen J.J."/>
        </authorList>
    </citation>
    <scope>NUCLEOTIDE SEQUENCE [LARGE SCALE GENOMIC DNA]</scope>
    <source>
        <strain evidence="15 16">CCUG42038B</strain>
    </source>
</reference>
<dbReference type="EMBL" id="CP014163">
    <property type="protein sequence ID" value="AMB98760.1"/>
    <property type="molecule type" value="Genomic_DNA"/>
</dbReference>
<evidence type="ECO:0000256" key="11">
    <source>
        <dbReference type="ARBA" id="ARBA00029774"/>
    </source>
</evidence>
<dbReference type="RefSeq" id="WP_067977446.1">
    <property type="nucleotide sequence ID" value="NZ_CP014163.1"/>
</dbReference>
<keyword evidence="16" id="KW-1185">Reference proteome</keyword>
<dbReference type="AlphaFoldDB" id="A0A0X8FK35"/>
<accession>A0A0X8FK35</accession>
<dbReference type="Gene3D" id="3.90.870.10">
    <property type="entry name" value="DHBP synthase"/>
    <property type="match status" value="1"/>
</dbReference>
<keyword evidence="5 13" id="KW-0963">Cytoplasm</keyword>
<dbReference type="OrthoDB" id="9814580at2"/>
<comment type="similarity">
    <text evidence="2 13">Belongs to the SUA5 family.</text>
</comment>
<feature type="binding site" evidence="14">
    <location>
        <position position="116"/>
    </location>
    <ligand>
        <name>ATP</name>
        <dbReference type="ChEBI" id="CHEBI:30616"/>
    </ligand>
</feature>
<evidence type="ECO:0000256" key="7">
    <source>
        <dbReference type="ARBA" id="ARBA00022694"/>
    </source>
</evidence>
<evidence type="ECO:0000256" key="12">
    <source>
        <dbReference type="ARBA" id="ARBA00048366"/>
    </source>
</evidence>
<dbReference type="GO" id="GO:0061710">
    <property type="term" value="F:L-threonylcarbamoyladenylate synthase"/>
    <property type="evidence" value="ECO:0007669"/>
    <property type="project" value="UniProtKB-EC"/>
</dbReference>
<evidence type="ECO:0000256" key="8">
    <source>
        <dbReference type="ARBA" id="ARBA00022695"/>
    </source>
</evidence>
<dbReference type="InterPro" id="IPR050156">
    <property type="entry name" value="TC-AMP_synthase_SUA5"/>
</dbReference>
<dbReference type="InterPro" id="IPR010923">
    <property type="entry name" value="T(6)A37_SUA5"/>
</dbReference>
<feature type="binding site" evidence="14">
    <location>
        <position position="180"/>
    </location>
    <ligand>
        <name>L-threonine</name>
        <dbReference type="ChEBI" id="CHEBI:57926"/>
    </ligand>
</feature>
<evidence type="ECO:0000256" key="4">
    <source>
        <dbReference type="ARBA" id="ARBA00015492"/>
    </source>
</evidence>
<evidence type="ECO:0000256" key="2">
    <source>
        <dbReference type="ARBA" id="ARBA00007663"/>
    </source>
</evidence>
<dbReference type="EC" id="2.7.7.87" evidence="3 13"/>
<dbReference type="Pfam" id="PF03481">
    <property type="entry name" value="Sua5_C"/>
    <property type="match status" value="1"/>
</dbReference>
<dbReference type="GO" id="GO:0005737">
    <property type="term" value="C:cytoplasm"/>
    <property type="evidence" value="ECO:0007669"/>
    <property type="project" value="UniProtKB-SubCell"/>
</dbReference>
<evidence type="ECO:0000313" key="16">
    <source>
        <dbReference type="Proteomes" id="UP000062260"/>
    </source>
</evidence>
<comment type="subcellular location">
    <subcellularLocation>
        <location evidence="1 13">Cytoplasm</location>
    </subcellularLocation>
</comment>
<dbReference type="PIRSF" id="PIRSF004930">
    <property type="entry name" value="Tln_factor_SUA5"/>
    <property type="match status" value="1"/>
</dbReference>
<dbReference type="InterPro" id="IPR038385">
    <property type="entry name" value="Sua5/YwlC_C"/>
</dbReference>
<dbReference type="Pfam" id="PF01300">
    <property type="entry name" value="Sua5_yciO_yrdC"/>
    <property type="match status" value="1"/>
</dbReference>
<evidence type="ECO:0000256" key="14">
    <source>
        <dbReference type="PIRSR" id="PIRSR004930-1"/>
    </source>
</evidence>
<dbReference type="InterPro" id="IPR006070">
    <property type="entry name" value="Sua5-like_dom"/>
</dbReference>
<comment type="function">
    <text evidence="13">Required for the formation of a threonylcarbamoyl group on adenosine at position 37 (t(6)A37) in tRNAs that read codons beginning with adenine.</text>
</comment>
<feature type="binding site" evidence="14">
    <location>
        <position position="61"/>
    </location>
    <ligand>
        <name>L-threonine</name>
        <dbReference type="ChEBI" id="CHEBI:57926"/>
    </ligand>
</feature>
<comment type="catalytic activity">
    <reaction evidence="12 13">
        <text>L-threonine + hydrogencarbonate + ATP = L-threonylcarbamoyladenylate + diphosphate + H2O</text>
        <dbReference type="Rhea" id="RHEA:36407"/>
        <dbReference type="ChEBI" id="CHEBI:15377"/>
        <dbReference type="ChEBI" id="CHEBI:17544"/>
        <dbReference type="ChEBI" id="CHEBI:30616"/>
        <dbReference type="ChEBI" id="CHEBI:33019"/>
        <dbReference type="ChEBI" id="CHEBI:57926"/>
        <dbReference type="ChEBI" id="CHEBI:73682"/>
        <dbReference type="EC" id="2.7.7.87"/>
    </reaction>
</comment>
<dbReference type="PANTHER" id="PTHR17490">
    <property type="entry name" value="SUA5"/>
    <property type="match status" value="1"/>
</dbReference>
<proteinExistence type="inferred from homology"/>
<name>A0A0X8FK35_9LACT</name>
<dbReference type="InterPro" id="IPR005145">
    <property type="entry name" value="Sua5_C"/>
</dbReference>
<organism evidence="15 16">
    <name type="scientific">Aerococcus urinaehominis</name>
    <dbReference type="NCBI Taxonomy" id="128944"/>
    <lineage>
        <taxon>Bacteria</taxon>
        <taxon>Bacillati</taxon>
        <taxon>Bacillota</taxon>
        <taxon>Bacilli</taxon>
        <taxon>Lactobacillales</taxon>
        <taxon>Aerococcaceae</taxon>
        <taxon>Aerococcus</taxon>
    </lineage>
</organism>
<dbReference type="GO" id="GO:0000049">
    <property type="term" value="F:tRNA binding"/>
    <property type="evidence" value="ECO:0007669"/>
    <property type="project" value="TreeGrafter"/>
</dbReference>
<reference evidence="16" key="2">
    <citation type="submission" date="2016-01" db="EMBL/GenBank/DDBJ databases">
        <title>Six Aerococcus type strain genome sequencing and assembly using PacBio and Illumina Hiseq.</title>
        <authorList>
            <person name="Carkaci D."/>
            <person name="Dargis R."/>
            <person name="Nielsen X.C."/>
            <person name="Skovgaard O."/>
            <person name="Fuursted K."/>
            <person name="Christensen J.J."/>
        </authorList>
    </citation>
    <scope>NUCLEOTIDE SEQUENCE [LARGE SCALE GENOMIC DNA]</scope>
    <source>
        <strain evidence="16">CCUG42038B</strain>
    </source>
</reference>
<dbReference type="InterPro" id="IPR017945">
    <property type="entry name" value="DHBP_synth_RibB-like_a/b_dom"/>
</dbReference>
<dbReference type="Gene3D" id="3.40.50.11030">
    <property type="entry name" value="Threonylcarbamoyl-AMP synthase, C-terminal domain"/>
    <property type="match status" value="1"/>
</dbReference>
<dbReference type="GO" id="GO:0003725">
    <property type="term" value="F:double-stranded RNA binding"/>
    <property type="evidence" value="ECO:0007669"/>
    <property type="project" value="UniProtKB-UniRule"/>
</dbReference>
<evidence type="ECO:0000256" key="13">
    <source>
        <dbReference type="PIRNR" id="PIRNR004930"/>
    </source>
</evidence>
<feature type="binding site" evidence="14">
    <location>
        <position position="150"/>
    </location>
    <ligand>
        <name>ATP</name>
        <dbReference type="ChEBI" id="CHEBI:30616"/>
    </ligand>
</feature>
<feature type="binding site" evidence="14">
    <location>
        <position position="120"/>
    </location>
    <ligand>
        <name>L-threonine</name>
        <dbReference type="ChEBI" id="CHEBI:57926"/>
    </ligand>
</feature>
<dbReference type="STRING" id="128944.AWM75_01560"/>
<protein>
    <recommendedName>
        <fullName evidence="4 13">Threonylcarbamoyl-AMP synthase</fullName>
        <shortName evidence="13">TC-AMP synthase</shortName>
        <ecNumber evidence="3 13">2.7.7.87</ecNumber>
    </recommendedName>
    <alternativeName>
        <fullName evidence="11 13">L-threonylcarbamoyladenylate synthase</fullName>
    </alternativeName>
</protein>
<dbReference type="GO" id="GO:0005524">
    <property type="term" value="F:ATP binding"/>
    <property type="evidence" value="ECO:0007669"/>
    <property type="project" value="UniProtKB-UniRule"/>
</dbReference>
<gene>
    <name evidence="15" type="ORF">AWM75_01560</name>
</gene>
<dbReference type="NCBIfam" id="TIGR00057">
    <property type="entry name" value="L-threonylcarbamoyladenylate synthase"/>
    <property type="match status" value="1"/>
</dbReference>
<dbReference type="FunFam" id="3.90.870.10:FF:000009">
    <property type="entry name" value="Threonylcarbamoyl-AMP synthase, putative"/>
    <property type="match status" value="1"/>
</dbReference>
<evidence type="ECO:0000256" key="9">
    <source>
        <dbReference type="ARBA" id="ARBA00022741"/>
    </source>
</evidence>
<dbReference type="PROSITE" id="PS51163">
    <property type="entry name" value="YRDC"/>
    <property type="match status" value="1"/>
</dbReference>
<sequence>MTEIFNQDTLDQAAALLKQGKLVAFPTETVFGLGAIANNADAVSRVYQVKGRPSDNPLIVHVADPSDIFKYAGDLSDQQTAAIEALTSRFWPGPLTLIVPAKLGIFPSVVRGGLETVGIRMPNHPLTLDLIKRVGFPLVGPSANISGKPSPTTVDHVIHDFDGKIAGVLASQPTDIGVESTVLDLSEPGNYYILRPGAITQDMIEAEVDLITITTNTNQINPDQAPKAPGMKYRHYSPSQTVVAVAASKIDQYLSNLPEKQDVALALLDDQLAKVNPDNYGATYALGSSSRQATQRLFAALRTFDDQKHIKTIVVSLLADQEGNQAYRNRLLKAASRVVE</sequence>
<dbReference type="Proteomes" id="UP000062260">
    <property type="component" value="Chromosome"/>
</dbReference>
<feature type="binding site" evidence="14">
    <location>
        <position position="142"/>
    </location>
    <ligand>
        <name>L-threonine</name>
        <dbReference type="ChEBI" id="CHEBI:57926"/>
    </ligand>
</feature>
<evidence type="ECO:0000313" key="15">
    <source>
        <dbReference type="EMBL" id="AMB98760.1"/>
    </source>
</evidence>
<dbReference type="GO" id="GO:0008033">
    <property type="term" value="P:tRNA processing"/>
    <property type="evidence" value="ECO:0007669"/>
    <property type="project" value="UniProtKB-KW"/>
</dbReference>
<keyword evidence="10 13" id="KW-0067">ATP-binding</keyword>
<keyword evidence="8 13" id="KW-0548">Nucleotidyltransferase</keyword>
<evidence type="ECO:0000256" key="5">
    <source>
        <dbReference type="ARBA" id="ARBA00022490"/>
    </source>
</evidence>
<keyword evidence="6 13" id="KW-0808">Transferase</keyword>
<feature type="binding site" evidence="14">
    <location>
        <position position="29"/>
    </location>
    <ligand>
        <name>L-threonine</name>
        <dbReference type="ChEBI" id="CHEBI:57926"/>
    </ligand>
</feature>
<evidence type="ECO:0000256" key="6">
    <source>
        <dbReference type="ARBA" id="ARBA00022679"/>
    </source>
</evidence>
<evidence type="ECO:0000256" key="1">
    <source>
        <dbReference type="ARBA" id="ARBA00004496"/>
    </source>
</evidence>
<evidence type="ECO:0000256" key="10">
    <source>
        <dbReference type="ARBA" id="ARBA00022840"/>
    </source>
</evidence>
<evidence type="ECO:0000256" key="3">
    <source>
        <dbReference type="ARBA" id="ARBA00012584"/>
    </source>
</evidence>
<dbReference type="PANTHER" id="PTHR17490:SF16">
    <property type="entry name" value="THREONYLCARBAMOYL-AMP SYNTHASE"/>
    <property type="match status" value="1"/>
</dbReference>